<sequence length="168" mass="18899">MNENTHQKTTQLEPAYNSRESRMIRGRAKYLDFLSRNGGWVTCEKYAAMTGVEPNVVYERVNAHELITVSVDGEIQIPLFQFDSERNEELQGLAEINKVLLGVKQISNSSAVTWWLSGDCRRRLLLAENEEDREKIYSNLMMKAGMVGEMGIGSLVGSLKGALLNKSN</sequence>
<reference evidence="1" key="1">
    <citation type="submission" date="2023-06" db="EMBL/GenBank/DDBJ databases">
        <title>Genomic Diversity of Vibrio spp. and Metagenomic Analysis of Pathogens in Florida Gulf Coastal Waters Following Hurricane Ian.</title>
        <authorList>
            <person name="Brumfield K.D."/>
        </authorList>
    </citation>
    <scope>NUCLEOTIDE SEQUENCE</scope>
    <source>
        <strain evidence="1">WBS2B-138</strain>
    </source>
</reference>
<evidence type="ECO:0000313" key="1">
    <source>
        <dbReference type="EMBL" id="MDS1820998.1"/>
    </source>
</evidence>
<dbReference type="EMBL" id="JAUHGG010000003">
    <property type="protein sequence ID" value="MDS1820998.1"/>
    <property type="molecule type" value="Genomic_DNA"/>
</dbReference>
<evidence type="ECO:0000313" key="2">
    <source>
        <dbReference type="Proteomes" id="UP001253193"/>
    </source>
</evidence>
<protein>
    <submittedName>
        <fullName evidence="1">Uncharacterized protein</fullName>
    </submittedName>
</protein>
<dbReference type="AlphaFoldDB" id="A0AAW8PXT7"/>
<dbReference type="RefSeq" id="WP_311019790.1">
    <property type="nucleotide sequence ID" value="NZ_JAUHGG010000003.1"/>
</dbReference>
<gene>
    <name evidence="1" type="ORF">QX249_10040</name>
</gene>
<organism evidence="1 2">
    <name type="scientific">Vibrio parahaemolyticus</name>
    <dbReference type="NCBI Taxonomy" id="670"/>
    <lineage>
        <taxon>Bacteria</taxon>
        <taxon>Pseudomonadati</taxon>
        <taxon>Pseudomonadota</taxon>
        <taxon>Gammaproteobacteria</taxon>
        <taxon>Vibrionales</taxon>
        <taxon>Vibrionaceae</taxon>
        <taxon>Vibrio</taxon>
    </lineage>
</organism>
<comment type="caution">
    <text evidence="1">The sequence shown here is derived from an EMBL/GenBank/DDBJ whole genome shotgun (WGS) entry which is preliminary data.</text>
</comment>
<accession>A0AAW8PXT7</accession>
<proteinExistence type="predicted"/>
<name>A0AAW8PXT7_VIBPH</name>
<dbReference type="Proteomes" id="UP001253193">
    <property type="component" value="Unassembled WGS sequence"/>
</dbReference>